<feature type="transmembrane region" description="Helical" evidence="1">
    <location>
        <begin position="330"/>
        <end position="350"/>
    </location>
</feature>
<protein>
    <recommendedName>
        <fullName evidence="3">DUF6377 domain-containing protein</fullName>
    </recommendedName>
</protein>
<organism evidence="4 5">
    <name type="scientific">Bacteroides pyogenes</name>
    <dbReference type="NCBI Taxonomy" id="310300"/>
    <lineage>
        <taxon>Bacteria</taxon>
        <taxon>Pseudomonadati</taxon>
        <taxon>Bacteroidota</taxon>
        <taxon>Bacteroidia</taxon>
        <taxon>Bacteroidales</taxon>
        <taxon>Bacteroidaceae</taxon>
        <taxon>Bacteroides</taxon>
    </lineage>
</organism>
<name>A0A5D3EG12_9BACE</name>
<keyword evidence="1" id="KW-0472">Membrane</keyword>
<dbReference type="InterPro" id="IPR045957">
    <property type="entry name" value="DUF6377"/>
</dbReference>
<evidence type="ECO:0000256" key="1">
    <source>
        <dbReference type="SAM" id="Phobius"/>
    </source>
</evidence>
<proteinExistence type="predicted"/>
<evidence type="ECO:0000256" key="2">
    <source>
        <dbReference type="SAM" id="SignalP"/>
    </source>
</evidence>
<evidence type="ECO:0000313" key="4">
    <source>
        <dbReference type="EMBL" id="TYK33706.1"/>
    </source>
</evidence>
<keyword evidence="2" id="KW-0732">Signal</keyword>
<dbReference type="Proteomes" id="UP000324383">
    <property type="component" value="Unassembled WGS sequence"/>
</dbReference>
<keyword evidence="5" id="KW-1185">Reference proteome</keyword>
<accession>A0A5D3EG12</accession>
<feature type="chain" id="PRO_5030116298" description="DUF6377 domain-containing protein" evidence="2">
    <location>
        <begin position="22"/>
        <end position="531"/>
    </location>
</feature>
<feature type="domain" description="DUF6377" evidence="3">
    <location>
        <begin position="256"/>
        <end position="496"/>
    </location>
</feature>
<dbReference type="EMBL" id="VKLW01000013">
    <property type="protein sequence ID" value="TYK33706.1"/>
    <property type="molecule type" value="Genomic_DNA"/>
</dbReference>
<evidence type="ECO:0000313" key="5">
    <source>
        <dbReference type="Proteomes" id="UP000324383"/>
    </source>
</evidence>
<dbReference type="Pfam" id="PF19904">
    <property type="entry name" value="DUF6377"/>
    <property type="match status" value="1"/>
</dbReference>
<sequence>MKKIVYYILIFLLIPSSALFAKHRDDKAIFKQLDKVMNEKNALQLRKEKEIEELKQQLTHSDEVLKKYNLCGSLFDTYLHYQADSALYYIDLQMDLLSSLRRPELKVELIIDRATVMGVMGMYNEALEQLRQINPRKLEKETLQSYYQTYRACYGWLADYTTNQQEKIKYLKKTDLYRDSIIASMPEGINRTIVLAEKNIVNNRPDTAVVILNKILEDSTDLRQKAYIYYTLSEAYNIKKDIEQEAYYLALTAIADLESSVREYASLQKLAQLMYERGDIDRAYKYLSRSMEDAVASNARLRFIEVTQFFPIIDKAYKLKEERQRAVSRILLISISILSLFLLIAIFFLYRWMKKLSAMRRDLSIANKQMLAVNKELEETGKIKEVYIARYLDRCVNYLDKLETYRRSLAKLAMASRIEDLFKAIKSEQFIRDERDEFYNEFDRSFLKLFPNFISSFNDLLMEEGKIYPKSDELLTTELRIFALIRLGVTDSNRIAHFLGYSLATIYNYRSRIRNKAAGDKEQFEEDVMKL</sequence>
<dbReference type="RefSeq" id="WP_027325539.1">
    <property type="nucleotide sequence ID" value="NZ_CAMBON010000062.1"/>
</dbReference>
<comment type="caution">
    <text evidence="4">The sequence shown here is derived from an EMBL/GenBank/DDBJ whole genome shotgun (WGS) entry which is preliminary data.</text>
</comment>
<gene>
    <name evidence="4" type="ORF">FNJ60_07230</name>
</gene>
<keyword evidence="1" id="KW-1133">Transmembrane helix</keyword>
<feature type="signal peptide" evidence="2">
    <location>
        <begin position="1"/>
        <end position="21"/>
    </location>
</feature>
<evidence type="ECO:0000259" key="3">
    <source>
        <dbReference type="Pfam" id="PF19904"/>
    </source>
</evidence>
<reference evidence="4 5" key="1">
    <citation type="submission" date="2019-07" db="EMBL/GenBank/DDBJ databases">
        <title>Draft Genome Sequences of Bacteroides pyogenes Strains Isolated from the Uterus Holstein Dairy Cows with Metritis.</title>
        <authorList>
            <person name="Cunha F."/>
            <person name="Galvao K.N."/>
            <person name="Jeon S.J."/>
            <person name="Jeong K.C."/>
        </authorList>
    </citation>
    <scope>NUCLEOTIDE SEQUENCE [LARGE SCALE GENOMIC DNA]</scope>
    <source>
        <strain evidence="4 5">KG-31</strain>
    </source>
</reference>
<dbReference type="AlphaFoldDB" id="A0A5D3EG12"/>
<keyword evidence="1" id="KW-0812">Transmembrane</keyword>